<feature type="transmembrane region" description="Helical" evidence="1">
    <location>
        <begin position="12"/>
        <end position="34"/>
    </location>
</feature>
<name>A0A5P6PG80_9BRAD</name>
<accession>A0A5P6PG80</accession>
<dbReference type="AlphaFoldDB" id="A0A5P6PG80"/>
<dbReference type="OrthoDB" id="8243412at2"/>
<organism evidence="2 3">
    <name type="scientific">Bradyrhizobium betae</name>
    <dbReference type="NCBI Taxonomy" id="244734"/>
    <lineage>
        <taxon>Bacteria</taxon>
        <taxon>Pseudomonadati</taxon>
        <taxon>Pseudomonadota</taxon>
        <taxon>Alphaproteobacteria</taxon>
        <taxon>Hyphomicrobiales</taxon>
        <taxon>Nitrobacteraceae</taxon>
        <taxon>Bradyrhizobium</taxon>
    </lineage>
</organism>
<reference evidence="3" key="1">
    <citation type="submission" date="2019-10" db="EMBL/GenBank/DDBJ databases">
        <title>Complete Genome Sequence of Bradyrhizobium betae type strain PL7HG1T.</title>
        <authorList>
            <person name="Bromfield E.S.P."/>
            <person name="Cloutier S."/>
        </authorList>
    </citation>
    <scope>NUCLEOTIDE SEQUENCE [LARGE SCALE GENOMIC DNA]</scope>
    <source>
        <strain evidence="3">PL7HG1</strain>
    </source>
</reference>
<keyword evidence="1" id="KW-0472">Membrane</keyword>
<evidence type="ECO:0000313" key="3">
    <source>
        <dbReference type="Proteomes" id="UP000325641"/>
    </source>
</evidence>
<dbReference type="KEGG" id="bbet:F8237_21280"/>
<keyword evidence="1" id="KW-1133">Transmembrane helix</keyword>
<dbReference type="EMBL" id="CP044543">
    <property type="protein sequence ID" value="QFI77260.1"/>
    <property type="molecule type" value="Genomic_DNA"/>
</dbReference>
<dbReference type="Proteomes" id="UP000325641">
    <property type="component" value="Chromosome"/>
</dbReference>
<gene>
    <name evidence="2" type="ORF">F8237_21280</name>
</gene>
<keyword evidence="1" id="KW-0812">Transmembrane</keyword>
<evidence type="ECO:0000313" key="2">
    <source>
        <dbReference type="EMBL" id="QFI77260.1"/>
    </source>
</evidence>
<sequence length="78" mass="8777">MFINAPSGSSPPWIFSLIVSWLPFLVLVGIWLWYARASRRSSSGTSWVDLYEQQIAENRRTNALLERIAAALEKPSPG</sequence>
<evidence type="ECO:0008006" key="4">
    <source>
        <dbReference type="Google" id="ProtNLM"/>
    </source>
</evidence>
<proteinExistence type="predicted"/>
<evidence type="ECO:0000256" key="1">
    <source>
        <dbReference type="SAM" id="Phobius"/>
    </source>
</evidence>
<protein>
    <recommendedName>
        <fullName evidence="4">Envelope stress response membrane protein PspB</fullName>
    </recommendedName>
</protein>